<evidence type="ECO:0000256" key="1">
    <source>
        <dbReference type="SAM" id="MobiDB-lite"/>
    </source>
</evidence>
<keyword evidence="3" id="KW-1185">Reference proteome</keyword>
<sequence>MQPLEVVSSADSNESGRFAAEAGTSTMKRRENRSDTEPNGPPADRTPRVLLKASGLKTGYVDGAWWPYADDLAAELPALLPILETRVGAIHRVTYRLDEWPDTPGVLAFAGRAVRLDGYRGGTVHTIEVLGARNHRLVLLVVPPYTDAHHAFTAMASASGADNEATVDDLLMVGMRERTARTDRATAVQQWKYRTPLRTSPLPIPADRTATKNRIGDDC</sequence>
<dbReference type="EMBL" id="JAMRXG010000033">
    <property type="protein sequence ID" value="MCM6779011.1"/>
    <property type="molecule type" value="Genomic_DNA"/>
</dbReference>
<gene>
    <name evidence="2" type="ORF">NDR86_36595</name>
</gene>
<feature type="region of interest" description="Disordered" evidence="1">
    <location>
        <begin position="1"/>
        <end position="47"/>
    </location>
</feature>
<comment type="caution">
    <text evidence="2">The sequence shown here is derived from an EMBL/GenBank/DDBJ whole genome shotgun (WGS) entry which is preliminary data.</text>
</comment>
<accession>A0A9X2EIZ5</accession>
<proteinExistence type="predicted"/>
<dbReference type="RefSeq" id="WP_251918829.1">
    <property type="nucleotide sequence ID" value="NZ_JAMRXG010000033.1"/>
</dbReference>
<evidence type="ECO:0000313" key="2">
    <source>
        <dbReference type="EMBL" id="MCM6779011.1"/>
    </source>
</evidence>
<feature type="region of interest" description="Disordered" evidence="1">
    <location>
        <begin position="199"/>
        <end position="219"/>
    </location>
</feature>
<dbReference type="Pfam" id="PF19457">
    <property type="entry name" value="DUF5994"/>
    <property type="match status" value="1"/>
</dbReference>
<dbReference type="Proteomes" id="UP001139157">
    <property type="component" value="Unassembled WGS sequence"/>
</dbReference>
<name>A0A9X2EIZ5_9NOCA</name>
<dbReference type="AlphaFoldDB" id="A0A9X2EIZ5"/>
<dbReference type="InterPro" id="IPR046036">
    <property type="entry name" value="DUF5994"/>
</dbReference>
<evidence type="ECO:0000313" key="3">
    <source>
        <dbReference type="Proteomes" id="UP001139157"/>
    </source>
</evidence>
<reference evidence="2" key="1">
    <citation type="submission" date="2022-06" db="EMBL/GenBank/DDBJ databases">
        <title>Novel species in genus nocardia.</title>
        <authorList>
            <person name="Li F."/>
        </authorList>
    </citation>
    <scope>NUCLEOTIDE SEQUENCE</scope>
    <source>
        <strain evidence="2">CDC141</strain>
    </source>
</reference>
<organism evidence="2 3">
    <name type="scientific">Nocardia pulmonis</name>
    <dbReference type="NCBI Taxonomy" id="2951408"/>
    <lineage>
        <taxon>Bacteria</taxon>
        <taxon>Bacillati</taxon>
        <taxon>Actinomycetota</taxon>
        <taxon>Actinomycetes</taxon>
        <taxon>Mycobacteriales</taxon>
        <taxon>Nocardiaceae</taxon>
        <taxon>Nocardia</taxon>
    </lineage>
</organism>
<protein>
    <submittedName>
        <fullName evidence="2">DUF5994 family protein</fullName>
    </submittedName>
</protein>